<keyword evidence="3" id="KW-1185">Reference proteome</keyword>
<sequence length="342" mass="36834">MMRSTVHPDDPYVEMANNIDVDDDDVDSGEDYTVLDLPPVEAADNQTAVNGIPGEGLREEWQAAGREGKNALEAFGRFGFRLGKAAGKSSLVAAKSALRQCKETAEKYNEKWQADAIKKAEEWGTHLARQLASGWEEIGHPDRLELPDAHAIASQRSEAMSVQEEFESAEPAAAGDADPVSTETLKTEAPTLIECDLSTASSPLSSFDSEGFRSSPPGSSRKISNLEAKEAPLKRAVATSSRPSPYRPQVPQPSSPFCSHLAFSAGNKGKGKEPLSTKVVPAYSRPLPSSSKSRIPQPRNVLSSPASISAGTTWESNEADKSRGHRPQETFSLEAEARAKQM</sequence>
<gene>
    <name evidence="2" type="ORF">EI97DRAFT_477937</name>
</gene>
<feature type="compositionally biased region" description="Polar residues" evidence="1">
    <location>
        <begin position="287"/>
        <end position="316"/>
    </location>
</feature>
<feature type="region of interest" description="Disordered" evidence="1">
    <location>
        <begin position="200"/>
        <end position="342"/>
    </location>
</feature>
<evidence type="ECO:0000313" key="2">
    <source>
        <dbReference type="EMBL" id="KAF2280221.1"/>
    </source>
</evidence>
<proteinExistence type="predicted"/>
<feature type="region of interest" description="Disordered" evidence="1">
    <location>
        <begin position="155"/>
        <end position="184"/>
    </location>
</feature>
<dbReference type="GeneID" id="54555146"/>
<dbReference type="EMBL" id="ML986485">
    <property type="protein sequence ID" value="KAF2280221.1"/>
    <property type="molecule type" value="Genomic_DNA"/>
</dbReference>
<evidence type="ECO:0000256" key="1">
    <source>
        <dbReference type="SAM" id="MobiDB-lite"/>
    </source>
</evidence>
<feature type="compositionally biased region" description="Pro residues" evidence="1">
    <location>
        <begin position="245"/>
        <end position="254"/>
    </location>
</feature>
<dbReference type="AlphaFoldDB" id="A0A6A6JUC9"/>
<reference evidence="2" key="1">
    <citation type="journal article" date="2020" name="Stud. Mycol.">
        <title>101 Dothideomycetes genomes: a test case for predicting lifestyles and emergence of pathogens.</title>
        <authorList>
            <person name="Haridas S."/>
            <person name="Albert R."/>
            <person name="Binder M."/>
            <person name="Bloem J."/>
            <person name="Labutti K."/>
            <person name="Salamov A."/>
            <person name="Andreopoulos B."/>
            <person name="Baker S."/>
            <person name="Barry K."/>
            <person name="Bills G."/>
            <person name="Bluhm B."/>
            <person name="Cannon C."/>
            <person name="Castanera R."/>
            <person name="Culley D."/>
            <person name="Daum C."/>
            <person name="Ezra D."/>
            <person name="Gonzalez J."/>
            <person name="Henrissat B."/>
            <person name="Kuo A."/>
            <person name="Liang C."/>
            <person name="Lipzen A."/>
            <person name="Lutzoni F."/>
            <person name="Magnuson J."/>
            <person name="Mondo S."/>
            <person name="Nolan M."/>
            <person name="Ohm R."/>
            <person name="Pangilinan J."/>
            <person name="Park H.-J."/>
            <person name="Ramirez L."/>
            <person name="Alfaro M."/>
            <person name="Sun H."/>
            <person name="Tritt A."/>
            <person name="Yoshinaga Y."/>
            <person name="Zwiers L.-H."/>
            <person name="Turgeon B."/>
            <person name="Goodwin S."/>
            <person name="Spatafora J."/>
            <person name="Crous P."/>
            <person name="Grigoriev I."/>
        </authorList>
    </citation>
    <scope>NUCLEOTIDE SEQUENCE</scope>
    <source>
        <strain evidence="2">CBS 379.55</strain>
    </source>
</reference>
<dbReference type="RefSeq" id="XP_033657759.1">
    <property type="nucleotide sequence ID" value="XM_033801971.1"/>
</dbReference>
<feature type="compositionally biased region" description="Basic and acidic residues" evidence="1">
    <location>
        <begin position="318"/>
        <end position="328"/>
    </location>
</feature>
<accession>A0A6A6JUC9</accession>
<organism evidence="2 3">
    <name type="scientific">Westerdykella ornata</name>
    <dbReference type="NCBI Taxonomy" id="318751"/>
    <lineage>
        <taxon>Eukaryota</taxon>
        <taxon>Fungi</taxon>
        <taxon>Dikarya</taxon>
        <taxon>Ascomycota</taxon>
        <taxon>Pezizomycotina</taxon>
        <taxon>Dothideomycetes</taxon>
        <taxon>Pleosporomycetidae</taxon>
        <taxon>Pleosporales</taxon>
        <taxon>Sporormiaceae</taxon>
        <taxon>Westerdykella</taxon>
    </lineage>
</organism>
<evidence type="ECO:0000313" key="3">
    <source>
        <dbReference type="Proteomes" id="UP000800097"/>
    </source>
</evidence>
<name>A0A6A6JUC9_WESOR</name>
<protein>
    <submittedName>
        <fullName evidence="2">Uncharacterized protein</fullName>
    </submittedName>
</protein>
<dbReference type="Proteomes" id="UP000800097">
    <property type="component" value="Unassembled WGS sequence"/>
</dbReference>